<evidence type="ECO:0000313" key="1">
    <source>
        <dbReference type="EMBL" id="VDL84761.1"/>
    </source>
</evidence>
<sequence length="218" mass="25133">MLRQEEAAARTDLRKKELKTVMLQMEALNAKKLFFEDPRSQTSEPTYHYYPPPQPQVPPGPLGPPGLKRIPFHQREGCGRFGPEVYLAQRCLPWENPRFRGLSNGFPIRRAAERKEEWYPSQRRRIAYSDSCSNLPRRRKEAAVHGNTAERKEICVERYIPKVAAKIINAAGFLHNLCIVTNEAEFDDVELAAYVDAGDVRYHGTDRGYESILREYNV</sequence>
<accession>A0A0N4YUV0</accession>
<evidence type="ECO:0000313" key="2">
    <source>
        <dbReference type="Proteomes" id="UP000271162"/>
    </source>
</evidence>
<organism evidence="3">
    <name type="scientific">Nippostrongylus brasiliensis</name>
    <name type="common">Rat hookworm</name>
    <dbReference type="NCBI Taxonomy" id="27835"/>
    <lineage>
        <taxon>Eukaryota</taxon>
        <taxon>Metazoa</taxon>
        <taxon>Ecdysozoa</taxon>
        <taxon>Nematoda</taxon>
        <taxon>Chromadorea</taxon>
        <taxon>Rhabditida</taxon>
        <taxon>Rhabditina</taxon>
        <taxon>Rhabditomorpha</taxon>
        <taxon>Strongyloidea</taxon>
        <taxon>Heligmosomidae</taxon>
        <taxon>Nippostrongylus</taxon>
    </lineage>
</organism>
<proteinExistence type="predicted"/>
<evidence type="ECO:0000313" key="3">
    <source>
        <dbReference type="WBParaSite" id="NBR_0002102201-mRNA-1"/>
    </source>
</evidence>
<gene>
    <name evidence="1" type="ORF">NBR_LOCUS21023</name>
</gene>
<dbReference type="AlphaFoldDB" id="A0A0N4YUV0"/>
<name>A0A0N4YUV0_NIPBR</name>
<dbReference type="Proteomes" id="UP000271162">
    <property type="component" value="Unassembled WGS sequence"/>
</dbReference>
<reference evidence="3" key="1">
    <citation type="submission" date="2017-02" db="UniProtKB">
        <authorList>
            <consortium name="WormBaseParasite"/>
        </authorList>
    </citation>
    <scope>IDENTIFICATION</scope>
</reference>
<dbReference type="EMBL" id="UYSL01025806">
    <property type="protein sequence ID" value="VDL84761.1"/>
    <property type="molecule type" value="Genomic_DNA"/>
</dbReference>
<reference evidence="1 2" key="2">
    <citation type="submission" date="2018-11" db="EMBL/GenBank/DDBJ databases">
        <authorList>
            <consortium name="Pathogen Informatics"/>
        </authorList>
    </citation>
    <scope>NUCLEOTIDE SEQUENCE [LARGE SCALE GENOMIC DNA]</scope>
</reference>
<keyword evidence="2" id="KW-1185">Reference proteome</keyword>
<protein>
    <submittedName>
        <fullName evidence="1 3">Uncharacterized protein</fullName>
    </submittedName>
</protein>
<dbReference type="WBParaSite" id="NBR_0002102201-mRNA-1">
    <property type="protein sequence ID" value="NBR_0002102201-mRNA-1"/>
    <property type="gene ID" value="NBR_0002102201"/>
</dbReference>